<accession>A0A0G2Z952</accession>
<evidence type="ECO:0008006" key="3">
    <source>
        <dbReference type="Google" id="ProtNLM"/>
    </source>
</evidence>
<protein>
    <recommendedName>
        <fullName evidence="3">Outer membrane protein beta-barrel domain-containing protein</fullName>
    </recommendedName>
</protein>
<dbReference type="RefSeq" id="WP_047753736.1">
    <property type="nucleotide sequence ID" value="NZ_CASWEU010000008.1"/>
</dbReference>
<dbReference type="PATRIC" id="fig|1330330.3.peg.155"/>
<evidence type="ECO:0000313" key="1">
    <source>
        <dbReference type="EMBL" id="AKI96601.1"/>
    </source>
</evidence>
<gene>
    <name evidence="1" type="ORF">IX53_00810</name>
</gene>
<dbReference type="AlphaFoldDB" id="A0A0G2Z952"/>
<dbReference type="Proteomes" id="UP000035159">
    <property type="component" value="Chromosome"/>
</dbReference>
<evidence type="ECO:0000313" key="2">
    <source>
        <dbReference type="Proteomes" id="UP000035159"/>
    </source>
</evidence>
<sequence>MRKVVFVLMLLGLSTVFFARGLFVGVGGDFYGDFTVNPPVISSAEVYGQVDLSLFTVQLPVGYYDFATDVFEQYEQPDVFLGINLKLPVWLLYLRGQVTTPFSVIKDYVKGNISFADCYFATKLGIGTKLAFFFVEAGMDAGTYVADIELFNPFMFPYVMFGLAF</sequence>
<proteinExistence type="predicted"/>
<organism evidence="1 2">
    <name type="scientific">Kosmotoga pacifica</name>
    <dbReference type="NCBI Taxonomy" id="1330330"/>
    <lineage>
        <taxon>Bacteria</taxon>
        <taxon>Thermotogati</taxon>
        <taxon>Thermotogota</taxon>
        <taxon>Thermotogae</taxon>
        <taxon>Kosmotogales</taxon>
        <taxon>Kosmotogaceae</taxon>
        <taxon>Kosmotoga</taxon>
    </lineage>
</organism>
<reference evidence="1 2" key="1">
    <citation type="submission" date="2015-04" db="EMBL/GenBank/DDBJ databases">
        <title>Complete Genome Sequence of Kosmotoga pacifica SLHLJ1.</title>
        <authorList>
            <person name="Jiang L.J."/>
            <person name="Shao Z.Z."/>
            <person name="Jebbar M."/>
        </authorList>
    </citation>
    <scope>NUCLEOTIDE SEQUENCE [LARGE SCALE GENOMIC DNA]</scope>
    <source>
        <strain evidence="1 2">SLHLJ1</strain>
    </source>
</reference>
<dbReference type="KEGG" id="kpf:IX53_00810"/>
<keyword evidence="2" id="KW-1185">Reference proteome</keyword>
<name>A0A0G2Z952_9BACT</name>
<dbReference type="EMBL" id="CP011232">
    <property type="protein sequence ID" value="AKI96601.1"/>
    <property type="molecule type" value="Genomic_DNA"/>
</dbReference>
<dbReference type="OrthoDB" id="46133at2"/>